<dbReference type="OrthoDB" id="9804907at2"/>
<evidence type="ECO:0000313" key="3">
    <source>
        <dbReference type="Proteomes" id="UP000070134"/>
    </source>
</evidence>
<evidence type="ECO:0000259" key="1">
    <source>
        <dbReference type="PROSITE" id="PS51819"/>
    </source>
</evidence>
<sequence>MFQPTASFSSFSVDDVEKARAFYRDTLGFDVADQMDGLLITVPGGQSVFAYPKPDHVPATFTVLNFEVADLDAAIAEIERLGVHLEQYPSSPDMPVDERGVLRDPGSGMGIAWFTDPAGNVLSVLARAGAGAGRP</sequence>
<dbReference type="STRING" id="37927.SA2016_3507"/>
<reference evidence="2 3" key="1">
    <citation type="submission" date="2016-02" db="EMBL/GenBank/DDBJ databases">
        <title>Complete genome of Sinomonas atrocyanea KCTC 3377.</title>
        <authorList>
            <person name="Kim K.M."/>
        </authorList>
    </citation>
    <scope>NUCLEOTIDE SEQUENCE [LARGE SCALE GENOMIC DNA]</scope>
    <source>
        <strain evidence="2 3">KCTC 3377</strain>
    </source>
</reference>
<proteinExistence type="predicted"/>
<dbReference type="InterPro" id="IPR004360">
    <property type="entry name" value="Glyas_Fos-R_dOase_dom"/>
</dbReference>
<evidence type="ECO:0000313" key="2">
    <source>
        <dbReference type="EMBL" id="AMM34167.1"/>
    </source>
</evidence>
<organism evidence="2 3">
    <name type="scientific">Sinomonas atrocyanea</name>
    <dbReference type="NCBI Taxonomy" id="37927"/>
    <lineage>
        <taxon>Bacteria</taxon>
        <taxon>Bacillati</taxon>
        <taxon>Actinomycetota</taxon>
        <taxon>Actinomycetes</taxon>
        <taxon>Micrococcales</taxon>
        <taxon>Micrococcaceae</taxon>
        <taxon>Sinomonas</taxon>
    </lineage>
</organism>
<keyword evidence="3" id="KW-1185">Reference proteome</keyword>
<name>A0A127A4T8_9MICC</name>
<dbReference type="EMBL" id="CP014518">
    <property type="protein sequence ID" value="AMM34167.1"/>
    <property type="molecule type" value="Genomic_DNA"/>
</dbReference>
<dbReference type="InterPro" id="IPR029068">
    <property type="entry name" value="Glyas_Bleomycin-R_OHBP_Dase"/>
</dbReference>
<accession>A0A127A4T8</accession>
<dbReference type="Pfam" id="PF00903">
    <property type="entry name" value="Glyoxalase"/>
    <property type="match status" value="1"/>
</dbReference>
<dbReference type="PROSITE" id="PS51819">
    <property type="entry name" value="VOC"/>
    <property type="match status" value="1"/>
</dbReference>
<feature type="domain" description="VOC" evidence="1">
    <location>
        <begin position="4"/>
        <end position="127"/>
    </location>
</feature>
<dbReference type="Gene3D" id="3.10.180.10">
    <property type="entry name" value="2,3-Dihydroxybiphenyl 1,2-Dioxygenase, domain 1"/>
    <property type="match status" value="1"/>
</dbReference>
<dbReference type="KEGG" id="satk:SA2016_3507"/>
<protein>
    <submittedName>
        <fullName evidence="2">Glyoxalase</fullName>
    </submittedName>
</protein>
<dbReference type="AlphaFoldDB" id="A0A127A4T8"/>
<gene>
    <name evidence="2" type="ORF">SA2016_3507</name>
</gene>
<dbReference type="RefSeq" id="WP_066500529.1">
    <property type="nucleotide sequence ID" value="NZ_BJMO01000032.1"/>
</dbReference>
<dbReference type="InterPro" id="IPR037523">
    <property type="entry name" value="VOC_core"/>
</dbReference>
<dbReference type="SUPFAM" id="SSF54593">
    <property type="entry name" value="Glyoxalase/Bleomycin resistance protein/Dihydroxybiphenyl dioxygenase"/>
    <property type="match status" value="1"/>
</dbReference>
<dbReference type="Proteomes" id="UP000070134">
    <property type="component" value="Chromosome"/>
</dbReference>